<reference evidence="1" key="1">
    <citation type="submission" date="2020-04" db="EMBL/GenBank/DDBJ databases">
        <authorList>
            <person name="Chiriac C."/>
            <person name="Salcher M."/>
            <person name="Ghai R."/>
            <person name="Kavagutti S V."/>
        </authorList>
    </citation>
    <scope>NUCLEOTIDE SEQUENCE</scope>
</reference>
<gene>
    <name evidence="1" type="ORF">UFOVP49_46</name>
</gene>
<protein>
    <submittedName>
        <fullName evidence="1">Uncharacterized protein</fullName>
    </submittedName>
</protein>
<dbReference type="EMBL" id="LR796178">
    <property type="protein sequence ID" value="CAB4124179.1"/>
    <property type="molecule type" value="Genomic_DNA"/>
</dbReference>
<name>A0A6J5KVW4_9CAUD</name>
<organism evidence="1">
    <name type="scientific">uncultured Caudovirales phage</name>
    <dbReference type="NCBI Taxonomy" id="2100421"/>
    <lineage>
        <taxon>Viruses</taxon>
        <taxon>Duplodnaviria</taxon>
        <taxon>Heunggongvirae</taxon>
        <taxon>Uroviricota</taxon>
        <taxon>Caudoviricetes</taxon>
        <taxon>Peduoviridae</taxon>
        <taxon>Maltschvirus</taxon>
        <taxon>Maltschvirus maltsch</taxon>
    </lineage>
</organism>
<evidence type="ECO:0000313" key="1">
    <source>
        <dbReference type="EMBL" id="CAB4124179.1"/>
    </source>
</evidence>
<accession>A0A6J5KVW4</accession>
<sequence>MNAAIPNTIDCIKNHKNKYIFLRNYDDNKGYWGLEHLDASLYKEVFFIGGLLHNVNIEVVEYLDSEKYVNQENLVPTTGFIAWRYFLHNKKYFKQSKVTLVNFFGKCSIDIDQPFWSGHNWELEQKIYKDNNVLMIQLLDR</sequence>
<proteinExistence type="predicted"/>